<dbReference type="Gene3D" id="3.40.50.2300">
    <property type="match status" value="1"/>
</dbReference>
<keyword evidence="4" id="KW-1185">Reference proteome</keyword>
<dbReference type="EMBL" id="JACHWJ010000003">
    <property type="protein sequence ID" value="MBB2958255.1"/>
    <property type="molecule type" value="Genomic_DNA"/>
</dbReference>
<dbReference type="InterPro" id="IPR048716">
    <property type="entry name" value="Phosphatase-like_N"/>
</dbReference>
<protein>
    <submittedName>
        <fullName evidence="3">Protein-tyrosine-phosphatase</fullName>
    </submittedName>
</protein>
<dbReference type="Pfam" id="PF01451">
    <property type="entry name" value="LMWPc"/>
    <property type="match status" value="1"/>
</dbReference>
<dbReference type="NCBIfam" id="NF046112">
    <property type="entry name" value="MSMEG_6209_Nter"/>
    <property type="match status" value="1"/>
</dbReference>
<evidence type="ECO:0000313" key="4">
    <source>
        <dbReference type="Proteomes" id="UP000545286"/>
    </source>
</evidence>
<feature type="domain" description="Phosphotyrosine protein phosphatase I" evidence="2">
    <location>
        <begin position="88"/>
        <end position="213"/>
    </location>
</feature>
<accession>A0A7W4UPH4</accession>
<dbReference type="PANTHER" id="PTHR43428:SF1">
    <property type="entry name" value="ARSENATE REDUCTASE"/>
    <property type="match status" value="1"/>
</dbReference>
<name>A0A7W4UPH4_9MICO</name>
<dbReference type="InterPro" id="IPR023485">
    <property type="entry name" value="Ptyr_pPase"/>
</dbReference>
<evidence type="ECO:0000256" key="1">
    <source>
        <dbReference type="ARBA" id="ARBA00022849"/>
    </source>
</evidence>
<proteinExistence type="predicted"/>
<dbReference type="SUPFAM" id="SSF52788">
    <property type="entry name" value="Phosphotyrosine protein phosphatases I"/>
    <property type="match status" value="1"/>
</dbReference>
<evidence type="ECO:0000313" key="3">
    <source>
        <dbReference type="EMBL" id="MBB2958255.1"/>
    </source>
</evidence>
<dbReference type="GO" id="GO:0046685">
    <property type="term" value="P:response to arsenic-containing substance"/>
    <property type="evidence" value="ECO:0007669"/>
    <property type="project" value="UniProtKB-KW"/>
</dbReference>
<sequence length="226" mass="24276">MTDLSQRRGLPGLSYPEAALHRLADQLAEQFTGILNRETVERYVLESYAALLRTSAVKAHLITNTTRFVKERLTALAQAKGAIARPVPEILFLCEQNAGRSQMAAVLTQALAGDQVHVRSAGSAPAKTLHPEAVDAMAELGLDLGQEFPKPLTDDVVQAADVVVTMGCGDACPIYPGKQYQDWNLTDPSGLGADEVRVIRDQLHTHVTELLASLGVTPIALEGSRA</sequence>
<evidence type="ECO:0000259" key="2">
    <source>
        <dbReference type="SMART" id="SM00226"/>
    </source>
</evidence>
<comment type="caution">
    <text evidence="3">The sequence shown here is derived from an EMBL/GenBank/DDBJ whole genome shotgun (WGS) entry which is preliminary data.</text>
</comment>
<reference evidence="3 4" key="1">
    <citation type="submission" date="2020-08" db="EMBL/GenBank/DDBJ databases">
        <title>Sequencing the genomes of 1000 actinobacteria strains.</title>
        <authorList>
            <person name="Klenk H.-P."/>
        </authorList>
    </citation>
    <scope>NUCLEOTIDE SEQUENCE [LARGE SCALE GENOMIC DNA]</scope>
    <source>
        <strain evidence="3 4">DSM 20419</strain>
    </source>
</reference>
<dbReference type="Pfam" id="PF21234">
    <property type="entry name" value="Phosphatase-like_N"/>
    <property type="match status" value="1"/>
</dbReference>
<dbReference type="SMART" id="SM00226">
    <property type="entry name" value="LMWPc"/>
    <property type="match status" value="1"/>
</dbReference>
<organism evidence="3 4">
    <name type="scientific">Pseudoclavibacter helvolus</name>
    <dbReference type="NCBI Taxonomy" id="255205"/>
    <lineage>
        <taxon>Bacteria</taxon>
        <taxon>Bacillati</taxon>
        <taxon>Actinomycetota</taxon>
        <taxon>Actinomycetes</taxon>
        <taxon>Micrococcales</taxon>
        <taxon>Microbacteriaceae</taxon>
        <taxon>Pseudoclavibacter</taxon>
    </lineage>
</organism>
<gene>
    <name evidence="3" type="ORF">FHX72_002400</name>
</gene>
<dbReference type="InterPro" id="IPR036196">
    <property type="entry name" value="Ptyr_pPase_sf"/>
</dbReference>
<keyword evidence="1" id="KW-0059">Arsenical resistance</keyword>
<dbReference type="RefSeq" id="WP_183625233.1">
    <property type="nucleotide sequence ID" value="NZ_JACHWJ010000003.1"/>
</dbReference>
<dbReference type="Proteomes" id="UP000545286">
    <property type="component" value="Unassembled WGS sequence"/>
</dbReference>
<dbReference type="AlphaFoldDB" id="A0A7W4UPH4"/>
<dbReference type="PANTHER" id="PTHR43428">
    <property type="entry name" value="ARSENATE REDUCTASE"/>
    <property type="match status" value="1"/>
</dbReference>
<dbReference type="Gene3D" id="1.10.8.1060">
    <property type="entry name" value="Corynebacterium glutamicum thioredoxin-dependent arsenate reductase, N-terminal domain"/>
    <property type="match status" value="1"/>
</dbReference>